<dbReference type="GO" id="GO:0006508">
    <property type="term" value="P:proteolysis"/>
    <property type="evidence" value="ECO:0007669"/>
    <property type="project" value="InterPro"/>
</dbReference>
<dbReference type="AlphaFoldDB" id="A0A0A7LCH3"/>
<dbReference type="Gene3D" id="3.40.50.1460">
    <property type="match status" value="1"/>
</dbReference>
<reference evidence="2 3" key="1">
    <citation type="journal article" date="2014" name="Appl. Environ. Microbiol.">
        <title>Comparative Genome Analysis of 'Candidatus Methanoplasma termitum' Indicates a New Mode of Energy Metabolism in the Seventh Order of Methanogens.</title>
        <authorList>
            <person name="Lang K."/>
            <person name="Schuldes J."/>
            <person name="Klingl A."/>
            <person name="Poehlein A."/>
            <person name="Daniel R."/>
            <person name="Brune A."/>
        </authorList>
    </citation>
    <scope>NUCLEOTIDE SEQUENCE [LARGE SCALE GENOMIC DNA]</scope>
    <source>
        <strain evidence="3">Mpt1</strain>
    </source>
</reference>
<evidence type="ECO:0000259" key="1">
    <source>
        <dbReference type="Pfam" id="PF00656"/>
    </source>
</evidence>
<evidence type="ECO:0000313" key="2">
    <source>
        <dbReference type="EMBL" id="AIZ56880.1"/>
    </source>
</evidence>
<evidence type="ECO:0000313" key="3">
    <source>
        <dbReference type="Proteomes" id="UP000030787"/>
    </source>
</evidence>
<name>A0A0A7LCH3_9ARCH</name>
<dbReference type="Pfam" id="PF00656">
    <property type="entry name" value="Peptidase_C14"/>
    <property type="match status" value="1"/>
</dbReference>
<dbReference type="InterPro" id="IPR011600">
    <property type="entry name" value="Pept_C14_caspase"/>
</dbReference>
<dbReference type="InterPro" id="IPR029030">
    <property type="entry name" value="Caspase-like_dom_sf"/>
</dbReference>
<sequence>MFRKALIIGINNYPRSPLSGCINDATAVAELLKTNHDGTKNFDVLLINDVKSKSELMKHIKSLFDGANDVSLLYFSGHGCFDEIGGYLVTPDYKENDMGVNMRDIITLASKSRSRDRIVIADCCHSGMLGSMDITEDTTVLREGMTIMAACNREESAIESCGHGVFTNLLVEGLKGGASDLSGNVSPGGLYAYIDRSLGPWDQRPIFKTNVARFSTIRKTAPPIARETMMKITEIFNSPDTELQLDPSFECTNNPTTKPLLLEPFSDEKNVKTFKILQQLESVGIVVPIGERHMYYAAMNSKSCKLTSLGKHYYYLSKIGRI</sequence>
<organism evidence="2 3">
    <name type="scientific">Candidatus Methanoplasma termitum</name>
    <dbReference type="NCBI Taxonomy" id="1577791"/>
    <lineage>
        <taxon>Archaea</taxon>
        <taxon>Methanobacteriati</taxon>
        <taxon>Thermoplasmatota</taxon>
        <taxon>Thermoplasmata</taxon>
        <taxon>Methanomassiliicoccales</taxon>
        <taxon>Methanomassiliicoccaceae</taxon>
        <taxon>Candidatus Methanoplasma</taxon>
    </lineage>
</organism>
<protein>
    <submittedName>
        <fullName evidence="2">Caspase domain protein</fullName>
    </submittedName>
</protein>
<dbReference type="RefSeq" id="WP_048112767.1">
    <property type="nucleotide sequence ID" value="NZ_CP010070.1"/>
</dbReference>
<dbReference type="HOGENOM" id="CLU_851683_0_0_2"/>
<dbReference type="SUPFAM" id="SSF52129">
    <property type="entry name" value="Caspase-like"/>
    <property type="match status" value="1"/>
</dbReference>
<proteinExistence type="predicted"/>
<keyword evidence="3" id="KW-1185">Reference proteome</keyword>
<dbReference type="GO" id="GO:0004197">
    <property type="term" value="F:cysteine-type endopeptidase activity"/>
    <property type="evidence" value="ECO:0007669"/>
    <property type="project" value="InterPro"/>
</dbReference>
<feature type="domain" description="Peptidase C14 caspase" evidence="1">
    <location>
        <begin position="3"/>
        <end position="179"/>
    </location>
</feature>
<dbReference type="GeneID" id="24818668"/>
<dbReference type="PANTHER" id="PTHR22576">
    <property type="entry name" value="MUCOSA ASSOCIATED LYMPHOID TISSUE LYMPHOMA TRANSLOCATION PROTEIN 1/PARACASPASE"/>
    <property type="match status" value="1"/>
</dbReference>
<dbReference type="PANTHER" id="PTHR22576:SF37">
    <property type="entry name" value="MUCOSA-ASSOCIATED LYMPHOID TISSUE LYMPHOMA TRANSLOCATION PROTEIN 1"/>
    <property type="match status" value="1"/>
</dbReference>
<dbReference type="InterPro" id="IPR052039">
    <property type="entry name" value="Caspase-related_regulators"/>
</dbReference>
<dbReference type="STRING" id="1577791.Mpt1_c10070"/>
<dbReference type="OrthoDB" id="359380at2157"/>
<accession>A0A0A7LCH3</accession>
<dbReference type="Proteomes" id="UP000030787">
    <property type="component" value="Chromosome"/>
</dbReference>
<dbReference type="KEGG" id="mear:Mpt1_c10070"/>
<gene>
    <name evidence="2" type="ORF">Mpt1_c10070</name>
</gene>
<dbReference type="EMBL" id="CP010070">
    <property type="protein sequence ID" value="AIZ56880.1"/>
    <property type="molecule type" value="Genomic_DNA"/>
</dbReference>